<evidence type="ECO:0000256" key="3">
    <source>
        <dbReference type="RuleBase" id="RU363015"/>
    </source>
</evidence>
<dbReference type="InterPro" id="IPR031100">
    <property type="entry name" value="LOG_fam"/>
</dbReference>
<organism evidence="4 5">
    <name type="scientific">Geomobilimonas luticola</name>
    <dbReference type="NCBI Taxonomy" id="1114878"/>
    <lineage>
        <taxon>Bacteria</taxon>
        <taxon>Pseudomonadati</taxon>
        <taxon>Thermodesulfobacteriota</taxon>
        <taxon>Desulfuromonadia</taxon>
        <taxon>Geobacterales</taxon>
        <taxon>Geobacteraceae</taxon>
        <taxon>Geomobilimonas</taxon>
    </lineage>
</organism>
<keyword evidence="5" id="KW-1185">Reference proteome</keyword>
<protein>
    <recommendedName>
        <fullName evidence="3">Cytokinin riboside 5'-monophosphate phosphoribohydrolase</fullName>
        <ecNumber evidence="3">3.2.2.n1</ecNumber>
    </recommendedName>
</protein>
<sequence>MKNICLYCGSNPGKDPEYIDGARSLVREIVAQNIGIVYGGASIGIMGAVADTALEAGGKVVGVIPQSLVDKEISHTALTELKIVGSMHERKALMAELSDGFIALPGGLGTMEEIIEVLTWAQLGLHSKPCALFNLLGFYNGLSTFLDHAVSEQFIKDEHRSLLIIEHNPQRLLEHFMAYTSPVQINKWIKFDAI</sequence>
<dbReference type="RefSeq" id="WP_214174411.1">
    <property type="nucleotide sequence ID" value="NZ_JAHCVK010000001.1"/>
</dbReference>
<proteinExistence type="inferred from homology"/>
<evidence type="ECO:0000313" key="4">
    <source>
        <dbReference type="EMBL" id="MBT0652469.1"/>
    </source>
</evidence>
<evidence type="ECO:0000256" key="2">
    <source>
        <dbReference type="ARBA" id="ARBA00006763"/>
    </source>
</evidence>
<dbReference type="SUPFAM" id="SSF102405">
    <property type="entry name" value="MCP/YpsA-like"/>
    <property type="match status" value="1"/>
</dbReference>
<dbReference type="NCBIfam" id="TIGR00730">
    <property type="entry name" value="Rossman fold protein, TIGR00730 family"/>
    <property type="match status" value="1"/>
</dbReference>
<gene>
    <name evidence="4" type="ORF">KI810_05330</name>
</gene>
<accession>A0ABS5SDA2</accession>
<name>A0ABS5SDA2_9BACT</name>
<dbReference type="PANTHER" id="PTHR31223:SF70">
    <property type="entry name" value="LOG FAMILY PROTEIN YJL055W"/>
    <property type="match status" value="1"/>
</dbReference>
<comment type="caution">
    <text evidence="4">The sequence shown here is derived from an EMBL/GenBank/DDBJ whole genome shotgun (WGS) entry which is preliminary data.</text>
</comment>
<comment type="catalytic activity">
    <reaction evidence="1">
        <text>AMP + H2O = D-ribose 5-phosphate + adenine</text>
        <dbReference type="Rhea" id="RHEA:20129"/>
        <dbReference type="ChEBI" id="CHEBI:15377"/>
        <dbReference type="ChEBI" id="CHEBI:16708"/>
        <dbReference type="ChEBI" id="CHEBI:78346"/>
        <dbReference type="ChEBI" id="CHEBI:456215"/>
        <dbReference type="EC" id="3.2.2.4"/>
    </reaction>
</comment>
<comment type="similarity">
    <text evidence="2 3">Belongs to the LOG family.</text>
</comment>
<dbReference type="Proteomes" id="UP000756860">
    <property type="component" value="Unassembled WGS sequence"/>
</dbReference>
<dbReference type="Gene3D" id="3.40.50.450">
    <property type="match status" value="1"/>
</dbReference>
<dbReference type="EC" id="3.2.2.n1" evidence="3"/>
<evidence type="ECO:0000256" key="1">
    <source>
        <dbReference type="ARBA" id="ARBA00000274"/>
    </source>
</evidence>
<evidence type="ECO:0000313" key="5">
    <source>
        <dbReference type="Proteomes" id="UP000756860"/>
    </source>
</evidence>
<keyword evidence="3" id="KW-0378">Hydrolase</keyword>
<dbReference type="EMBL" id="JAHCVK010000001">
    <property type="protein sequence ID" value="MBT0652469.1"/>
    <property type="molecule type" value="Genomic_DNA"/>
</dbReference>
<dbReference type="PANTHER" id="PTHR31223">
    <property type="entry name" value="LOG FAMILY PROTEIN YJL055W"/>
    <property type="match status" value="1"/>
</dbReference>
<reference evidence="4 5" key="1">
    <citation type="submission" date="2021-05" db="EMBL/GenBank/DDBJ databases">
        <title>The draft genome of Geobacter luticola JCM 17780.</title>
        <authorList>
            <person name="Xu Z."/>
            <person name="Masuda Y."/>
            <person name="Itoh H."/>
            <person name="Senoo K."/>
        </authorList>
    </citation>
    <scope>NUCLEOTIDE SEQUENCE [LARGE SCALE GENOMIC DNA]</scope>
    <source>
        <strain evidence="4 5">JCM 17780</strain>
    </source>
</reference>
<keyword evidence="3" id="KW-0203">Cytokinin biosynthesis</keyword>
<dbReference type="InterPro" id="IPR005269">
    <property type="entry name" value="LOG"/>
</dbReference>
<dbReference type="Pfam" id="PF03641">
    <property type="entry name" value="Lysine_decarbox"/>
    <property type="match status" value="1"/>
</dbReference>